<comment type="subcellular location">
    <subcellularLocation>
        <location evidence="1">Membrane</location>
        <topology evidence="1">Multi-pass membrane protein</topology>
    </subcellularLocation>
</comment>
<sequence length="584" mass="65338">MRKELVISLHRLSFKRCIGLTLMAVLVVYGCSGILLTLEFNCAIGGSSPDSIHVMITSSNNIMWVCTAVYKSLNPRISECLWDSLKEFVNSHNLPSLITRDLTILPQLLIREDRIMGLTIERRISWRKSGGVLSMDNFLVKLSPTAFTEKRIAKQNDFCSYINQWLILFISSLHISATVSLFLALFLSNRWGRKPVLIIGSFLLCVGVGLTTCFHNAPIGTTGRIILGAGLGFILQVIPMILSETAPKETQGKLDKLFQLQIYIGGVLAYMANYIASYYHVWGWMLSFGIVGVPVTVLLLSSLAVSETPTCLIQHGKPTEAEDTLRRIRGTDVEVEFSDLSKAIESSQVENPVREILKLPSRPALVITTMAQVLQPLLGMNLFLNFGPLLFESLNFKSHVAFLVPVIISCFGMPFMFISPFILKLIGRRMLYLIACAALFFSQIVTWEILSSDLNPYHHLKDYVAYVMMSMVVVSAVGNAILTGPDGWLSNTFPKKTKVVGSVLVVGLSLIMNVVTAQGSLHLYCSLNVWIFLFSAACIFVTACFIYFLVPETTGVKEHALVRKVWKRHWFWKRYMLDGEDLYS</sequence>
<feature type="transmembrane region" description="Helical" evidence="9">
    <location>
        <begin position="196"/>
        <end position="219"/>
    </location>
</feature>
<evidence type="ECO:0000256" key="8">
    <source>
        <dbReference type="ARBA" id="ARBA00023136"/>
    </source>
</evidence>
<dbReference type="PANTHER" id="PTHR23500:SF357">
    <property type="entry name" value="IP12678P"/>
    <property type="match status" value="1"/>
</dbReference>
<feature type="transmembrane region" description="Helical" evidence="9">
    <location>
        <begin position="20"/>
        <end position="38"/>
    </location>
</feature>
<dbReference type="SUPFAM" id="SSF103473">
    <property type="entry name" value="MFS general substrate transporter"/>
    <property type="match status" value="1"/>
</dbReference>
<dbReference type="GO" id="GO:0016020">
    <property type="term" value="C:membrane"/>
    <property type="evidence" value="ECO:0007669"/>
    <property type="project" value="UniProtKB-SubCell"/>
</dbReference>
<dbReference type="InterPro" id="IPR003663">
    <property type="entry name" value="Sugar/inositol_transpt"/>
</dbReference>
<dbReference type="AlphaFoldDB" id="A0AAP0NDD4"/>
<comment type="similarity">
    <text evidence="2">Belongs to the major facilitator superfamily. Sugar transporter (TC 2.A.1.1) family.</text>
</comment>
<keyword evidence="4" id="KW-0762">Sugar transport</keyword>
<feature type="transmembrane region" description="Helical" evidence="9">
    <location>
        <begin position="282"/>
        <end position="305"/>
    </location>
</feature>
<proteinExistence type="inferred from homology"/>
<evidence type="ECO:0000259" key="10">
    <source>
        <dbReference type="PROSITE" id="PS50850"/>
    </source>
</evidence>
<dbReference type="Pfam" id="PF00083">
    <property type="entry name" value="Sugar_tr"/>
    <property type="match status" value="1"/>
</dbReference>
<evidence type="ECO:0000256" key="9">
    <source>
        <dbReference type="SAM" id="Phobius"/>
    </source>
</evidence>
<keyword evidence="7 9" id="KW-1133">Transmembrane helix</keyword>
<evidence type="ECO:0000256" key="6">
    <source>
        <dbReference type="ARBA" id="ARBA00022847"/>
    </source>
</evidence>
<dbReference type="PANTHER" id="PTHR23500">
    <property type="entry name" value="SOLUTE CARRIER FAMILY 2, FACILITATED GLUCOSE TRANSPORTER"/>
    <property type="match status" value="1"/>
</dbReference>
<feature type="domain" description="Major facilitator superfamily (MFS) profile" evidence="10">
    <location>
        <begin position="129"/>
        <end position="554"/>
    </location>
</feature>
<accession>A0AAP0NDD4</accession>
<feature type="transmembrane region" description="Helical" evidence="9">
    <location>
        <begin position="257"/>
        <end position="276"/>
    </location>
</feature>
<keyword evidence="5 9" id="KW-0812">Transmembrane</keyword>
<evidence type="ECO:0000313" key="12">
    <source>
        <dbReference type="Proteomes" id="UP001415857"/>
    </source>
</evidence>
<evidence type="ECO:0000256" key="7">
    <source>
        <dbReference type="ARBA" id="ARBA00022989"/>
    </source>
</evidence>
<reference evidence="11 12" key="1">
    <citation type="journal article" date="2024" name="Plant J.">
        <title>Genome sequences and population genomics reveal climatic adaptation and genomic divergence between two closely related sweetgum species.</title>
        <authorList>
            <person name="Xu W.Q."/>
            <person name="Ren C.Q."/>
            <person name="Zhang X.Y."/>
            <person name="Comes H.P."/>
            <person name="Liu X.H."/>
            <person name="Li Y.G."/>
            <person name="Kettle C.J."/>
            <person name="Jalonen R."/>
            <person name="Gaisberger H."/>
            <person name="Ma Y.Z."/>
            <person name="Qiu Y.X."/>
        </authorList>
    </citation>
    <scope>NUCLEOTIDE SEQUENCE [LARGE SCALE GENOMIC DNA]</scope>
    <source>
        <strain evidence="11">Hangzhou</strain>
    </source>
</reference>
<dbReference type="InterPro" id="IPR036259">
    <property type="entry name" value="MFS_trans_sf"/>
</dbReference>
<evidence type="ECO:0000313" key="11">
    <source>
        <dbReference type="EMBL" id="KAK9270698.1"/>
    </source>
</evidence>
<dbReference type="InterPro" id="IPR005828">
    <property type="entry name" value="MFS_sugar_transport-like"/>
</dbReference>
<dbReference type="InterPro" id="IPR020846">
    <property type="entry name" value="MFS_dom"/>
</dbReference>
<feature type="transmembrane region" description="Helical" evidence="9">
    <location>
        <begin position="165"/>
        <end position="187"/>
    </location>
</feature>
<dbReference type="Gene3D" id="1.20.1250.20">
    <property type="entry name" value="MFS general substrate transporter like domains"/>
    <property type="match status" value="1"/>
</dbReference>
<dbReference type="EMBL" id="JBBPBK010000014">
    <property type="protein sequence ID" value="KAK9270698.1"/>
    <property type="molecule type" value="Genomic_DNA"/>
</dbReference>
<feature type="transmembrane region" description="Helical" evidence="9">
    <location>
        <begin position="463"/>
        <end position="482"/>
    </location>
</feature>
<feature type="transmembrane region" description="Helical" evidence="9">
    <location>
        <begin position="430"/>
        <end position="451"/>
    </location>
</feature>
<dbReference type="PRINTS" id="PR00171">
    <property type="entry name" value="SUGRTRNSPORT"/>
</dbReference>
<evidence type="ECO:0000256" key="2">
    <source>
        <dbReference type="ARBA" id="ARBA00010992"/>
    </source>
</evidence>
<keyword evidence="3" id="KW-0813">Transport</keyword>
<gene>
    <name evidence="11" type="ORF">L1049_026280</name>
</gene>
<dbReference type="GO" id="GO:0015293">
    <property type="term" value="F:symporter activity"/>
    <property type="evidence" value="ECO:0007669"/>
    <property type="project" value="UniProtKB-KW"/>
</dbReference>
<feature type="transmembrane region" description="Helical" evidence="9">
    <location>
        <begin position="503"/>
        <end position="524"/>
    </location>
</feature>
<evidence type="ECO:0000256" key="3">
    <source>
        <dbReference type="ARBA" id="ARBA00022448"/>
    </source>
</evidence>
<dbReference type="PROSITE" id="PS50850">
    <property type="entry name" value="MFS"/>
    <property type="match status" value="1"/>
</dbReference>
<organism evidence="11 12">
    <name type="scientific">Liquidambar formosana</name>
    <name type="common">Formosan gum</name>
    <dbReference type="NCBI Taxonomy" id="63359"/>
    <lineage>
        <taxon>Eukaryota</taxon>
        <taxon>Viridiplantae</taxon>
        <taxon>Streptophyta</taxon>
        <taxon>Embryophyta</taxon>
        <taxon>Tracheophyta</taxon>
        <taxon>Spermatophyta</taxon>
        <taxon>Magnoliopsida</taxon>
        <taxon>eudicotyledons</taxon>
        <taxon>Gunneridae</taxon>
        <taxon>Pentapetalae</taxon>
        <taxon>Saxifragales</taxon>
        <taxon>Altingiaceae</taxon>
        <taxon>Liquidambar</taxon>
    </lineage>
</organism>
<comment type="caution">
    <text evidence="11">The sequence shown here is derived from an EMBL/GenBank/DDBJ whole genome shotgun (WGS) entry which is preliminary data.</text>
</comment>
<evidence type="ECO:0000256" key="5">
    <source>
        <dbReference type="ARBA" id="ARBA00022692"/>
    </source>
</evidence>
<name>A0AAP0NDD4_LIQFO</name>
<evidence type="ECO:0000256" key="1">
    <source>
        <dbReference type="ARBA" id="ARBA00004141"/>
    </source>
</evidence>
<keyword evidence="8 9" id="KW-0472">Membrane</keyword>
<evidence type="ECO:0000256" key="4">
    <source>
        <dbReference type="ARBA" id="ARBA00022597"/>
    </source>
</evidence>
<feature type="transmembrane region" description="Helical" evidence="9">
    <location>
        <begin position="396"/>
        <end position="418"/>
    </location>
</feature>
<dbReference type="Proteomes" id="UP001415857">
    <property type="component" value="Unassembled WGS sequence"/>
</dbReference>
<feature type="transmembrane region" description="Helical" evidence="9">
    <location>
        <begin position="530"/>
        <end position="550"/>
    </location>
</feature>
<keyword evidence="6" id="KW-0769">Symport</keyword>
<dbReference type="InterPro" id="IPR045262">
    <property type="entry name" value="STP/PLT_plant"/>
</dbReference>
<keyword evidence="12" id="KW-1185">Reference proteome</keyword>
<protein>
    <recommendedName>
        <fullName evidence="10">Major facilitator superfamily (MFS) profile domain-containing protein</fullName>
    </recommendedName>
</protein>
<dbReference type="GO" id="GO:0015144">
    <property type="term" value="F:carbohydrate transmembrane transporter activity"/>
    <property type="evidence" value="ECO:0007669"/>
    <property type="project" value="InterPro"/>
</dbReference>
<feature type="transmembrane region" description="Helical" evidence="9">
    <location>
        <begin position="225"/>
        <end position="245"/>
    </location>
</feature>
<dbReference type="PROSITE" id="PS51257">
    <property type="entry name" value="PROKAR_LIPOPROTEIN"/>
    <property type="match status" value="1"/>
</dbReference>